<dbReference type="OrthoDB" id="422574at2759"/>
<evidence type="ECO:0000259" key="3">
    <source>
        <dbReference type="PROSITE" id="PS50404"/>
    </source>
</evidence>
<dbReference type="EMBL" id="WJQU01000004">
    <property type="protein sequence ID" value="KAJ6635723.1"/>
    <property type="molecule type" value="Genomic_DNA"/>
</dbReference>
<evidence type="ECO:0000256" key="1">
    <source>
        <dbReference type="ARBA" id="ARBA00004496"/>
    </source>
</evidence>
<dbReference type="InterPro" id="IPR040079">
    <property type="entry name" value="Glutathione_S-Trfase"/>
</dbReference>
<dbReference type="Gene3D" id="1.20.1050.10">
    <property type="match status" value="1"/>
</dbReference>
<organism evidence="5 6">
    <name type="scientific">Pseudolycoriella hygida</name>
    <dbReference type="NCBI Taxonomy" id="35572"/>
    <lineage>
        <taxon>Eukaryota</taxon>
        <taxon>Metazoa</taxon>
        <taxon>Ecdysozoa</taxon>
        <taxon>Arthropoda</taxon>
        <taxon>Hexapoda</taxon>
        <taxon>Insecta</taxon>
        <taxon>Pterygota</taxon>
        <taxon>Neoptera</taxon>
        <taxon>Endopterygota</taxon>
        <taxon>Diptera</taxon>
        <taxon>Nematocera</taxon>
        <taxon>Sciaroidea</taxon>
        <taxon>Sciaridae</taxon>
        <taxon>Pseudolycoriella</taxon>
    </lineage>
</organism>
<dbReference type="FunFam" id="3.40.30.10:FF:000176">
    <property type="entry name" value="Glutathione S-transferase theta-1"/>
    <property type="match status" value="1"/>
</dbReference>
<dbReference type="SFLD" id="SFLDG00358">
    <property type="entry name" value="Main_(cytGST)"/>
    <property type="match status" value="1"/>
</dbReference>
<feature type="domain" description="GST N-terminal" evidence="3">
    <location>
        <begin position="3"/>
        <end position="84"/>
    </location>
</feature>
<dbReference type="PROSITE" id="PS50404">
    <property type="entry name" value="GST_NTER"/>
    <property type="match status" value="1"/>
</dbReference>
<dbReference type="SUPFAM" id="SSF56219">
    <property type="entry name" value="DNase I-like"/>
    <property type="match status" value="1"/>
</dbReference>
<dbReference type="InterPro" id="IPR036691">
    <property type="entry name" value="Endo/exonu/phosph_ase_sf"/>
</dbReference>
<dbReference type="CDD" id="cd03050">
    <property type="entry name" value="GST_N_Theta"/>
    <property type="match status" value="1"/>
</dbReference>
<dbReference type="PANTHER" id="PTHR43917">
    <property type="match status" value="1"/>
</dbReference>
<dbReference type="SFLD" id="SFLDS00019">
    <property type="entry name" value="Glutathione_Transferase_(cytos"/>
    <property type="match status" value="1"/>
</dbReference>
<dbReference type="GO" id="GO:0006749">
    <property type="term" value="P:glutathione metabolic process"/>
    <property type="evidence" value="ECO:0007669"/>
    <property type="project" value="TreeGrafter"/>
</dbReference>
<evidence type="ECO:0000256" key="2">
    <source>
        <dbReference type="ARBA" id="ARBA00022490"/>
    </source>
</evidence>
<proteinExistence type="predicted"/>
<dbReference type="Pfam" id="PF14497">
    <property type="entry name" value="GST_C_3"/>
    <property type="match status" value="1"/>
</dbReference>
<evidence type="ECO:0000313" key="5">
    <source>
        <dbReference type="EMBL" id="KAJ6635723.1"/>
    </source>
</evidence>
<dbReference type="AlphaFoldDB" id="A0A9Q0RXA5"/>
<dbReference type="SFLD" id="SFLDG01153">
    <property type="entry name" value="Main.4:_Theta-like"/>
    <property type="match status" value="1"/>
</dbReference>
<protein>
    <submittedName>
        <fullName evidence="5">Glutathione S-transferase theta-1</fullName>
    </submittedName>
</protein>
<evidence type="ECO:0000259" key="4">
    <source>
        <dbReference type="PROSITE" id="PS50405"/>
    </source>
</evidence>
<dbReference type="InterPro" id="IPR040075">
    <property type="entry name" value="GST_N_Theta"/>
</dbReference>
<dbReference type="InterPro" id="IPR051369">
    <property type="entry name" value="GST_Theta"/>
</dbReference>
<dbReference type="GO" id="GO:0004364">
    <property type="term" value="F:glutathione transferase activity"/>
    <property type="evidence" value="ECO:0007669"/>
    <property type="project" value="TreeGrafter"/>
</dbReference>
<dbReference type="PROSITE" id="PS50405">
    <property type="entry name" value="GST_CTER"/>
    <property type="match status" value="1"/>
</dbReference>
<dbReference type="SUPFAM" id="SSF52833">
    <property type="entry name" value="Thioredoxin-like"/>
    <property type="match status" value="1"/>
</dbReference>
<dbReference type="InterPro" id="IPR004045">
    <property type="entry name" value="Glutathione_S-Trfase_N"/>
</dbReference>
<dbReference type="InterPro" id="IPR010987">
    <property type="entry name" value="Glutathione-S-Trfase_C-like"/>
</dbReference>
<keyword evidence="6" id="KW-1185">Reference proteome</keyword>
<dbReference type="Gene3D" id="3.40.30.10">
    <property type="entry name" value="Glutaredoxin"/>
    <property type="match status" value="1"/>
</dbReference>
<accession>A0A9Q0RXA5</accession>
<dbReference type="PANTHER" id="PTHR43917:SF8">
    <property type="entry name" value="GH16740P-RELATED"/>
    <property type="match status" value="1"/>
</dbReference>
<sequence length="244" mass="27959">MSNPLKFYYDLMSQPARALYMFLNLNQIPYQGCKIDIAKGEHLTADYENINPFKRIPCIVDGDFKLSESVAIYRYLAGEYKVEEHWYPTDAKKRARVDEYLEWQHMNARLAFSTYFWRTWLIPNLFGKAVSKAKIVEAKKHMETTLDLLTNVWLKDNQFVAGDEISVADLVAATEVEQLVYAPTEQAPDDVKDAFYEQLAQTLNNVKKSDMLVLLGDLNAQVGSLNVNWENVMGTHGLGTMNDN</sequence>
<dbReference type="SUPFAM" id="SSF47616">
    <property type="entry name" value="GST C-terminal domain-like"/>
    <property type="match status" value="1"/>
</dbReference>
<reference evidence="5" key="1">
    <citation type="submission" date="2022-07" db="EMBL/GenBank/DDBJ databases">
        <authorList>
            <person name="Trinca V."/>
            <person name="Uliana J.V.C."/>
            <person name="Torres T.T."/>
            <person name="Ward R.J."/>
            <person name="Monesi N."/>
        </authorList>
    </citation>
    <scope>NUCLEOTIDE SEQUENCE</scope>
    <source>
        <strain evidence="5">HSMRA1968</strain>
        <tissue evidence="5">Whole embryos</tissue>
    </source>
</reference>
<dbReference type="GO" id="GO:0005737">
    <property type="term" value="C:cytoplasm"/>
    <property type="evidence" value="ECO:0007669"/>
    <property type="project" value="UniProtKB-SubCell"/>
</dbReference>
<dbReference type="InterPro" id="IPR036249">
    <property type="entry name" value="Thioredoxin-like_sf"/>
</dbReference>
<comment type="subcellular location">
    <subcellularLocation>
        <location evidence="1">Cytoplasm</location>
    </subcellularLocation>
</comment>
<dbReference type="InterPro" id="IPR004046">
    <property type="entry name" value="GST_C"/>
</dbReference>
<comment type="caution">
    <text evidence="5">The sequence shown here is derived from an EMBL/GenBank/DDBJ whole genome shotgun (WGS) entry which is preliminary data.</text>
</comment>
<feature type="domain" description="GST C-terminal" evidence="4">
    <location>
        <begin position="90"/>
        <end position="190"/>
    </location>
</feature>
<gene>
    <name evidence="5" type="primary">Gstt1</name>
    <name evidence="5" type="ORF">Bhyg_14309</name>
</gene>
<feature type="non-terminal residue" evidence="5">
    <location>
        <position position="1"/>
    </location>
</feature>
<evidence type="ECO:0000313" key="6">
    <source>
        <dbReference type="Proteomes" id="UP001151699"/>
    </source>
</evidence>
<dbReference type="Pfam" id="PF02798">
    <property type="entry name" value="GST_N"/>
    <property type="match status" value="1"/>
</dbReference>
<dbReference type="InterPro" id="IPR036282">
    <property type="entry name" value="Glutathione-S-Trfase_C_sf"/>
</dbReference>
<dbReference type="Proteomes" id="UP001151699">
    <property type="component" value="Chromosome C"/>
</dbReference>
<name>A0A9Q0RXA5_9DIPT</name>
<keyword evidence="2" id="KW-0963">Cytoplasm</keyword>